<organism evidence="4 5">
    <name type="scientific">Folsomia candida</name>
    <name type="common">Springtail</name>
    <dbReference type="NCBI Taxonomy" id="158441"/>
    <lineage>
        <taxon>Eukaryota</taxon>
        <taxon>Metazoa</taxon>
        <taxon>Ecdysozoa</taxon>
        <taxon>Arthropoda</taxon>
        <taxon>Hexapoda</taxon>
        <taxon>Collembola</taxon>
        <taxon>Entomobryomorpha</taxon>
        <taxon>Isotomoidea</taxon>
        <taxon>Isotomidae</taxon>
        <taxon>Proisotominae</taxon>
        <taxon>Folsomia</taxon>
    </lineage>
</organism>
<gene>
    <name evidence="4" type="ORF">Fcan01_03500</name>
</gene>
<accession>A0A226F3V5</accession>
<dbReference type="AlphaFoldDB" id="A0A226F3V5"/>
<dbReference type="PANTHER" id="PTHR12289:SF41">
    <property type="entry name" value="FAILED AXON CONNECTIONS-RELATED"/>
    <property type="match status" value="1"/>
</dbReference>
<dbReference type="Pfam" id="PF17171">
    <property type="entry name" value="GST_C_6"/>
    <property type="match status" value="1"/>
</dbReference>
<dbReference type="Proteomes" id="UP000198287">
    <property type="component" value="Unassembled WGS sequence"/>
</dbReference>
<evidence type="ECO:0000313" key="4">
    <source>
        <dbReference type="EMBL" id="OXA63871.1"/>
    </source>
</evidence>
<evidence type="ECO:0000259" key="2">
    <source>
        <dbReference type="Pfam" id="PF17171"/>
    </source>
</evidence>
<feature type="domain" description="Metaxin glutathione S-transferase" evidence="2">
    <location>
        <begin position="182"/>
        <end position="244"/>
    </location>
</feature>
<proteinExistence type="inferred from homology"/>
<dbReference type="GO" id="GO:0005737">
    <property type="term" value="C:cytoplasm"/>
    <property type="evidence" value="ECO:0007669"/>
    <property type="project" value="TreeGrafter"/>
</dbReference>
<name>A0A226F3V5_FOLCA</name>
<dbReference type="OMA" id="MEYAERI"/>
<dbReference type="CDD" id="cd03193">
    <property type="entry name" value="GST_C_Metaxin"/>
    <property type="match status" value="1"/>
</dbReference>
<dbReference type="InterPro" id="IPR012336">
    <property type="entry name" value="Thioredoxin-like_fold"/>
</dbReference>
<protein>
    <submittedName>
        <fullName evidence="4">Failed axon connections</fullName>
    </submittedName>
</protein>
<keyword evidence="5" id="KW-1185">Reference proteome</keyword>
<comment type="caution">
    <text evidence="4">The sequence shown here is derived from an EMBL/GenBank/DDBJ whole genome shotgun (WGS) entry which is preliminary data.</text>
</comment>
<dbReference type="InterPro" id="IPR036249">
    <property type="entry name" value="Thioredoxin-like_sf"/>
</dbReference>
<dbReference type="SFLD" id="SFLDG01200">
    <property type="entry name" value="SUF1.1"/>
    <property type="match status" value="1"/>
</dbReference>
<dbReference type="EMBL" id="LNIX01000001">
    <property type="protein sequence ID" value="OXA63871.1"/>
    <property type="molecule type" value="Genomic_DNA"/>
</dbReference>
<comment type="similarity">
    <text evidence="1">Belongs to the FAX family.</text>
</comment>
<feature type="domain" description="Thioredoxin-like fold" evidence="3">
    <location>
        <begin position="41"/>
        <end position="132"/>
    </location>
</feature>
<dbReference type="OrthoDB" id="5809458at2759"/>
<dbReference type="SFLD" id="SFLDG01180">
    <property type="entry name" value="SUF1"/>
    <property type="match status" value="1"/>
</dbReference>
<dbReference type="InterPro" id="IPR050931">
    <property type="entry name" value="Mito_Protein_Transport_Metaxin"/>
</dbReference>
<sequence length="278" mass="31284">MWSSIRNILNKRKWAKWETAPKDLVIFHTFGKAANIPSASPFVLKLQTYLRMAQIPHKTDSKHQIGPKGKAPWISLNGEHMGDSELIINHLNEHFKVNLNKGFTPAQLGVATCARVALEEHCLWGIAMERFIFNPTQFPKVVGVGPLYDKILMTVGGHFVSKRSKGQGIGLHSQQEIEHLCIKDLRAVSDIIGKNDFLLGSGPCQDDCAIFGILAVTLWGQPNSPYEKLLRDDLHNLRDYCIRMRDIYFPDWEKCIRPTSSSISRGGANNTNKIKAKL</sequence>
<dbReference type="InterPro" id="IPR026928">
    <property type="entry name" value="FAX/IsoI-like"/>
</dbReference>
<dbReference type="SUPFAM" id="SSF47616">
    <property type="entry name" value="GST C-terminal domain-like"/>
    <property type="match status" value="1"/>
</dbReference>
<dbReference type="InterPro" id="IPR033468">
    <property type="entry name" value="Metaxin_GST"/>
</dbReference>
<dbReference type="Pfam" id="PF17172">
    <property type="entry name" value="GST_N_4"/>
    <property type="match status" value="1"/>
</dbReference>
<evidence type="ECO:0000256" key="1">
    <source>
        <dbReference type="ARBA" id="ARBA00006475"/>
    </source>
</evidence>
<dbReference type="PANTHER" id="PTHR12289">
    <property type="entry name" value="METAXIN RELATED"/>
    <property type="match status" value="1"/>
</dbReference>
<reference evidence="4 5" key="1">
    <citation type="submission" date="2015-12" db="EMBL/GenBank/DDBJ databases">
        <title>The genome of Folsomia candida.</title>
        <authorList>
            <person name="Faddeeva A."/>
            <person name="Derks M.F."/>
            <person name="Anvar Y."/>
            <person name="Smit S."/>
            <person name="Van Straalen N."/>
            <person name="Roelofs D."/>
        </authorList>
    </citation>
    <scope>NUCLEOTIDE SEQUENCE [LARGE SCALE GENOMIC DNA]</scope>
    <source>
        <strain evidence="4 5">VU population</strain>
        <tissue evidence="4">Whole body</tissue>
    </source>
</reference>
<evidence type="ECO:0000259" key="3">
    <source>
        <dbReference type="Pfam" id="PF17172"/>
    </source>
</evidence>
<evidence type="ECO:0000313" key="5">
    <source>
        <dbReference type="Proteomes" id="UP000198287"/>
    </source>
</evidence>
<dbReference type="SUPFAM" id="SSF52833">
    <property type="entry name" value="Thioredoxin-like"/>
    <property type="match status" value="1"/>
</dbReference>
<dbReference type="InterPro" id="IPR036282">
    <property type="entry name" value="Glutathione-S-Trfase_C_sf"/>
</dbReference>
<dbReference type="SFLD" id="SFLDS00019">
    <property type="entry name" value="Glutathione_Transferase_(cytos"/>
    <property type="match status" value="1"/>
</dbReference>
<dbReference type="InterPro" id="IPR040079">
    <property type="entry name" value="Glutathione_S-Trfase"/>
</dbReference>